<proteinExistence type="predicted"/>
<evidence type="ECO:0000313" key="1">
    <source>
        <dbReference type="EMBL" id="ORX61832.1"/>
    </source>
</evidence>
<gene>
    <name evidence="1" type="ORF">BCR32DRAFT_287990</name>
</gene>
<organism evidence="1 2">
    <name type="scientific">Anaeromyces robustus</name>
    <dbReference type="NCBI Taxonomy" id="1754192"/>
    <lineage>
        <taxon>Eukaryota</taxon>
        <taxon>Fungi</taxon>
        <taxon>Fungi incertae sedis</taxon>
        <taxon>Chytridiomycota</taxon>
        <taxon>Chytridiomycota incertae sedis</taxon>
        <taxon>Neocallimastigomycetes</taxon>
        <taxon>Neocallimastigales</taxon>
        <taxon>Neocallimastigaceae</taxon>
        <taxon>Anaeromyces</taxon>
    </lineage>
</organism>
<dbReference type="Proteomes" id="UP000193944">
    <property type="component" value="Unassembled WGS sequence"/>
</dbReference>
<protein>
    <submittedName>
        <fullName evidence="1">Uncharacterized protein</fullName>
    </submittedName>
</protein>
<name>A0A1Y1VR04_9FUNG</name>
<comment type="caution">
    <text evidence="1">The sequence shown here is derived from an EMBL/GenBank/DDBJ whole genome shotgun (WGS) entry which is preliminary data.</text>
</comment>
<evidence type="ECO:0000313" key="2">
    <source>
        <dbReference type="Proteomes" id="UP000193944"/>
    </source>
</evidence>
<dbReference type="EMBL" id="MCFG01000685">
    <property type="protein sequence ID" value="ORX61832.1"/>
    <property type="molecule type" value="Genomic_DNA"/>
</dbReference>
<reference evidence="1 2" key="2">
    <citation type="submission" date="2016-08" db="EMBL/GenBank/DDBJ databases">
        <title>Pervasive Adenine N6-methylation of Active Genes in Fungi.</title>
        <authorList>
            <consortium name="DOE Joint Genome Institute"/>
            <person name="Mondo S.J."/>
            <person name="Dannebaum R.O."/>
            <person name="Kuo R.C."/>
            <person name="Labutti K."/>
            <person name="Haridas S."/>
            <person name="Kuo A."/>
            <person name="Salamov A."/>
            <person name="Ahrendt S.R."/>
            <person name="Lipzen A."/>
            <person name="Sullivan W."/>
            <person name="Andreopoulos W.B."/>
            <person name="Clum A."/>
            <person name="Lindquist E."/>
            <person name="Daum C."/>
            <person name="Ramamoorthy G.K."/>
            <person name="Gryganskyi A."/>
            <person name="Culley D."/>
            <person name="Magnuson J.K."/>
            <person name="James T.Y."/>
            <person name="O'Malley M.A."/>
            <person name="Stajich J.E."/>
            <person name="Spatafora J.W."/>
            <person name="Visel A."/>
            <person name="Grigoriev I.V."/>
        </authorList>
    </citation>
    <scope>NUCLEOTIDE SEQUENCE [LARGE SCALE GENOMIC DNA]</scope>
    <source>
        <strain evidence="1 2">S4</strain>
    </source>
</reference>
<keyword evidence="2" id="KW-1185">Reference proteome</keyword>
<accession>A0A1Y1VR04</accession>
<sequence>MMYELCAKKKKKIENLSLIHFEFDITIENEYYLVSIIKGKSIEYDTSAENEYYLVSIKGKSIEYDKASKKDQKEINELVNDRMNDIYDVIIDNQDAYGKNDEKIEEINEISKLRKRGEKIKFKFINHNRKEQELDNDITNNTDNNNNDKLLKSRSTEEDLIPFDSKLVIHVCPVADYYVVIAYIPESLVEEIKSLPNVISCRKSGKLKKAMKEYNEKEILNKTKWKDVTVQENKLDYNFRNIHLSMMSQGKFSFNSSLTYDNNYYYPSTAGKDIDIYVIDDDNFDTYAGTPDERIIKCDGIFFDGYLHTVPNEKNVLLNMKVFYF</sequence>
<reference evidence="1 2" key="1">
    <citation type="submission" date="2016-08" db="EMBL/GenBank/DDBJ databases">
        <title>A Parts List for Fungal Cellulosomes Revealed by Comparative Genomics.</title>
        <authorList>
            <consortium name="DOE Joint Genome Institute"/>
            <person name="Haitjema C.H."/>
            <person name="Gilmore S.P."/>
            <person name="Henske J.K."/>
            <person name="Solomon K.V."/>
            <person name="De Groot R."/>
            <person name="Kuo A."/>
            <person name="Mondo S.J."/>
            <person name="Salamov A.A."/>
            <person name="Labutti K."/>
            <person name="Zhao Z."/>
            <person name="Chiniquy J."/>
            <person name="Barry K."/>
            <person name="Brewer H.M."/>
            <person name="Purvine S.O."/>
            <person name="Wright A.T."/>
            <person name="Boxma B."/>
            <person name="Van Alen T."/>
            <person name="Hackstein J.H."/>
            <person name="Baker S.E."/>
            <person name="Grigoriev I.V."/>
            <person name="O'Malley M.A."/>
        </authorList>
    </citation>
    <scope>NUCLEOTIDE SEQUENCE [LARGE SCALE GENOMIC DNA]</scope>
    <source>
        <strain evidence="1 2">S4</strain>
    </source>
</reference>
<dbReference type="AlphaFoldDB" id="A0A1Y1VR04"/>